<dbReference type="EMBL" id="JACGLS010000001">
    <property type="protein sequence ID" value="MBA6155599.1"/>
    <property type="molecule type" value="Genomic_DNA"/>
</dbReference>
<dbReference type="InterPro" id="IPR006439">
    <property type="entry name" value="HAD-SF_hydro_IA"/>
</dbReference>
<dbReference type="SFLD" id="SFLDG01129">
    <property type="entry name" value="C1.5:_HAD__Beta-PGM__Phosphata"/>
    <property type="match status" value="1"/>
</dbReference>
<accession>A0A839AN28</accession>
<reference evidence="1 2" key="1">
    <citation type="submission" date="2020-07" db="EMBL/GenBank/DDBJ databases">
        <title>Bacterium isolated from marine sediment.</title>
        <authorList>
            <person name="Shang D."/>
            <person name="Du Z.-J."/>
        </authorList>
    </citation>
    <scope>NUCLEOTIDE SEQUENCE [LARGE SCALE GENOMIC DNA]</scope>
    <source>
        <strain evidence="1 2">S7007</strain>
    </source>
</reference>
<dbReference type="AlphaFoldDB" id="A0A839AN28"/>
<dbReference type="InterPro" id="IPR036412">
    <property type="entry name" value="HAD-like_sf"/>
</dbReference>
<evidence type="ECO:0000313" key="1">
    <source>
        <dbReference type="EMBL" id="MBA6155599.1"/>
    </source>
</evidence>
<evidence type="ECO:0000313" key="2">
    <source>
        <dbReference type="Proteomes" id="UP000563906"/>
    </source>
</evidence>
<dbReference type="GO" id="GO:0008253">
    <property type="term" value="F:5'-nucleotidase activity"/>
    <property type="evidence" value="ECO:0007669"/>
    <property type="project" value="InterPro"/>
</dbReference>
<dbReference type="PRINTS" id="PR00413">
    <property type="entry name" value="HADHALOGNASE"/>
</dbReference>
<sequence>MNIKHIFFDLDHTLWDFDRNSELTFSQIFKEQNIQLKIKDFLEVYMPINLNYWRLYREDKIPKSDLRYNRLKDSFESLNYTISDDLINKISEDYITYLPSHNYLFEGTIEILEYLSKKYKLNIITNGFEEVQNLKLQKSGIAKYFKEIITSESVSVKKPNPKIFEFALKKANAIPQNSIMIGDSYEADIKGALNFGMIAIYFTHNKNKESGVLSVNNLLELKNYL</sequence>
<dbReference type="NCBIfam" id="TIGR01549">
    <property type="entry name" value="HAD-SF-IA-v1"/>
    <property type="match status" value="1"/>
</dbReference>
<dbReference type="Proteomes" id="UP000563906">
    <property type="component" value="Unassembled WGS sequence"/>
</dbReference>
<dbReference type="InterPro" id="IPR041492">
    <property type="entry name" value="HAD_2"/>
</dbReference>
<protein>
    <submittedName>
        <fullName evidence="1">Noncanonical pyrimidine nucleotidase, YjjG family</fullName>
    </submittedName>
</protein>
<dbReference type="CDD" id="cd04305">
    <property type="entry name" value="HAD_Neu5Ac-Pase_like"/>
    <property type="match status" value="1"/>
</dbReference>
<dbReference type="PANTHER" id="PTHR47478">
    <property type="match status" value="1"/>
</dbReference>
<dbReference type="InterPro" id="IPR023198">
    <property type="entry name" value="PGP-like_dom2"/>
</dbReference>
<dbReference type="NCBIfam" id="TIGR02254">
    <property type="entry name" value="YjjG_YfnB"/>
    <property type="match status" value="1"/>
</dbReference>
<dbReference type="InterPro" id="IPR052550">
    <property type="entry name" value="Pyrimidine_5'-ntase_YjjG"/>
</dbReference>
<dbReference type="PANTHER" id="PTHR47478:SF1">
    <property type="entry name" value="PYRIMIDINE 5'-NUCLEOTIDASE YJJG"/>
    <property type="match status" value="1"/>
</dbReference>
<keyword evidence="2" id="KW-1185">Reference proteome</keyword>
<dbReference type="SFLD" id="SFLDS00003">
    <property type="entry name" value="Haloacid_Dehalogenase"/>
    <property type="match status" value="1"/>
</dbReference>
<dbReference type="SFLD" id="SFLDG01135">
    <property type="entry name" value="C1.5.6:_HAD__Beta-PGM__Phospha"/>
    <property type="match status" value="1"/>
</dbReference>
<proteinExistence type="predicted"/>
<name>A0A839AN28_9FLAO</name>
<dbReference type="Gene3D" id="1.10.150.240">
    <property type="entry name" value="Putative phosphatase, domain 2"/>
    <property type="match status" value="1"/>
</dbReference>
<dbReference type="RefSeq" id="WP_182124087.1">
    <property type="nucleotide sequence ID" value="NZ_JACGLS010000001.1"/>
</dbReference>
<gene>
    <name evidence="1" type="ORF">H3Z83_03555</name>
</gene>
<dbReference type="Pfam" id="PF13419">
    <property type="entry name" value="HAD_2"/>
    <property type="match status" value="1"/>
</dbReference>
<dbReference type="InterPro" id="IPR023214">
    <property type="entry name" value="HAD_sf"/>
</dbReference>
<dbReference type="SUPFAM" id="SSF56784">
    <property type="entry name" value="HAD-like"/>
    <property type="match status" value="1"/>
</dbReference>
<organism evidence="1 2">
    <name type="scientific">Tenacibaculum pelagium</name>
    <dbReference type="NCBI Taxonomy" id="2759527"/>
    <lineage>
        <taxon>Bacteria</taxon>
        <taxon>Pseudomonadati</taxon>
        <taxon>Bacteroidota</taxon>
        <taxon>Flavobacteriia</taxon>
        <taxon>Flavobacteriales</taxon>
        <taxon>Flavobacteriaceae</taxon>
        <taxon>Tenacibaculum</taxon>
    </lineage>
</organism>
<dbReference type="InterPro" id="IPR011951">
    <property type="entry name" value="HAD-SF_hydro_IA_YjjG/PynA"/>
</dbReference>
<dbReference type="Gene3D" id="3.40.50.1000">
    <property type="entry name" value="HAD superfamily/HAD-like"/>
    <property type="match status" value="1"/>
</dbReference>
<comment type="caution">
    <text evidence="1">The sequence shown here is derived from an EMBL/GenBank/DDBJ whole genome shotgun (WGS) entry which is preliminary data.</text>
</comment>